<feature type="compositionally biased region" description="Basic residues" evidence="2">
    <location>
        <begin position="143"/>
        <end position="152"/>
    </location>
</feature>
<dbReference type="InterPro" id="IPR013094">
    <property type="entry name" value="AB_hydrolase_3"/>
</dbReference>
<gene>
    <name evidence="4" type="ORF">Vbra_21472</name>
</gene>
<proteinExistence type="predicted"/>
<dbReference type="SUPFAM" id="SSF53474">
    <property type="entry name" value="alpha/beta-Hydrolases"/>
    <property type="match status" value="1"/>
</dbReference>
<dbReference type="PANTHER" id="PTHR48081:SF8">
    <property type="entry name" value="ALPHA_BETA HYDROLASE FOLD-3 DOMAIN-CONTAINING PROTEIN-RELATED"/>
    <property type="match status" value="1"/>
</dbReference>
<evidence type="ECO:0000256" key="2">
    <source>
        <dbReference type="SAM" id="MobiDB-lite"/>
    </source>
</evidence>
<evidence type="ECO:0000313" key="5">
    <source>
        <dbReference type="Proteomes" id="UP000041254"/>
    </source>
</evidence>
<dbReference type="AlphaFoldDB" id="A0A0G4FLF0"/>
<keyword evidence="5" id="KW-1185">Reference proteome</keyword>
<dbReference type="OrthoDB" id="409103at2759"/>
<dbReference type="PANTHER" id="PTHR48081">
    <property type="entry name" value="AB HYDROLASE SUPERFAMILY PROTEIN C4A8.06C"/>
    <property type="match status" value="1"/>
</dbReference>
<dbReference type="Gene3D" id="3.40.50.1820">
    <property type="entry name" value="alpha/beta hydrolase"/>
    <property type="match status" value="1"/>
</dbReference>
<name>A0A0G4FLF0_VITBC</name>
<dbReference type="GO" id="GO:0016787">
    <property type="term" value="F:hydrolase activity"/>
    <property type="evidence" value="ECO:0007669"/>
    <property type="project" value="UniProtKB-KW"/>
</dbReference>
<sequence length="472" mass="52788">MLMWTKVAKKKADLTLRKLASFLFYISLLVGDKGADYLDADLTRKEDGKLLSRQLRLARRRLFVVRDDFLERCENSSAIDISAAVQEAESNDKLSDFCLHPRPCYGGIRRIDAADTAMKSPGDWWFFSVDDLPMSLPLPRRYGRRRKRRRQGKAAIGALESSNGANDTQGEGESPAGECGDDAMVLLYLHGGEFLSGDVRHSRREESFVLELARGTHRELRRRRKRRWCGIQRLSVFSPSYPLAYNATFQEMVDAVVEAHRELIDLVGGDGKAIILVGNGSGGNLALQLLRHGDGCHPSGIALVSPWLDLSCSGDSYHECMDCTCHGHSLRDGAYVDVERVLKGNATDSWLLPSSGMSVVDASPTLWRATALPPNTYSTPLYVSVGEDDWSRSDAHSFLDIWRRRQRQLHRRLSYSASGPAVSTLHENRRGWHSMEMWASVVPEAREALRRVCVFIADVAEGRQRPGRGGEV</sequence>
<keyword evidence="1" id="KW-0378">Hydrolase</keyword>
<accession>A0A0G4FLF0</accession>
<feature type="region of interest" description="Disordered" evidence="2">
    <location>
        <begin position="143"/>
        <end position="176"/>
    </location>
</feature>
<feature type="compositionally biased region" description="Polar residues" evidence="2">
    <location>
        <begin position="160"/>
        <end position="171"/>
    </location>
</feature>
<dbReference type="VEuPathDB" id="CryptoDB:Vbra_21472"/>
<reference evidence="4 5" key="1">
    <citation type="submission" date="2014-11" db="EMBL/GenBank/DDBJ databases">
        <authorList>
            <person name="Zhu J."/>
            <person name="Qi W."/>
            <person name="Song R."/>
        </authorList>
    </citation>
    <scope>NUCLEOTIDE SEQUENCE [LARGE SCALE GENOMIC DNA]</scope>
</reference>
<organism evidence="4 5">
    <name type="scientific">Vitrella brassicaformis (strain CCMP3155)</name>
    <dbReference type="NCBI Taxonomy" id="1169540"/>
    <lineage>
        <taxon>Eukaryota</taxon>
        <taxon>Sar</taxon>
        <taxon>Alveolata</taxon>
        <taxon>Colpodellida</taxon>
        <taxon>Vitrellaceae</taxon>
        <taxon>Vitrella</taxon>
    </lineage>
</organism>
<feature type="domain" description="Alpha/beta hydrolase fold-3" evidence="3">
    <location>
        <begin position="186"/>
        <end position="398"/>
    </location>
</feature>
<evidence type="ECO:0000259" key="3">
    <source>
        <dbReference type="Pfam" id="PF07859"/>
    </source>
</evidence>
<protein>
    <recommendedName>
        <fullName evidence="3">Alpha/beta hydrolase fold-3 domain-containing protein</fullName>
    </recommendedName>
</protein>
<dbReference type="InterPro" id="IPR050300">
    <property type="entry name" value="GDXG_lipolytic_enzyme"/>
</dbReference>
<dbReference type="InterPro" id="IPR029058">
    <property type="entry name" value="AB_hydrolase_fold"/>
</dbReference>
<dbReference type="EMBL" id="CDMY01000457">
    <property type="protein sequence ID" value="CEM14748.1"/>
    <property type="molecule type" value="Genomic_DNA"/>
</dbReference>
<dbReference type="Pfam" id="PF07859">
    <property type="entry name" value="Abhydrolase_3"/>
    <property type="match status" value="1"/>
</dbReference>
<dbReference type="Proteomes" id="UP000041254">
    <property type="component" value="Unassembled WGS sequence"/>
</dbReference>
<evidence type="ECO:0000313" key="4">
    <source>
        <dbReference type="EMBL" id="CEM14748.1"/>
    </source>
</evidence>
<evidence type="ECO:0000256" key="1">
    <source>
        <dbReference type="ARBA" id="ARBA00022801"/>
    </source>
</evidence>
<dbReference type="InParanoid" id="A0A0G4FLF0"/>